<organism evidence="1 2">
    <name type="scientific">Pedobacter miscanthi</name>
    <dbReference type="NCBI Taxonomy" id="2259170"/>
    <lineage>
        <taxon>Bacteria</taxon>
        <taxon>Pseudomonadati</taxon>
        <taxon>Bacteroidota</taxon>
        <taxon>Sphingobacteriia</taxon>
        <taxon>Sphingobacteriales</taxon>
        <taxon>Sphingobacteriaceae</taxon>
        <taxon>Pedobacter</taxon>
    </lineage>
</organism>
<protein>
    <recommendedName>
        <fullName evidence="3">Carboxypeptidase regulatory-like domain-containing protein</fullName>
    </recommendedName>
</protein>
<keyword evidence="2" id="KW-1185">Reference proteome</keyword>
<reference evidence="1 2" key="1">
    <citation type="submission" date="2018-07" db="EMBL/GenBank/DDBJ databases">
        <title>A draft genome of a endophytic bacteria, a new species of Pedobacter.</title>
        <authorList>
            <person name="Zhang Z.D."/>
            <person name="Chen Z.J."/>
        </authorList>
    </citation>
    <scope>NUCLEOTIDE SEQUENCE [LARGE SCALE GENOMIC DNA]</scope>
    <source>
        <strain evidence="1 2">RS10</strain>
    </source>
</reference>
<dbReference type="InterPro" id="IPR008969">
    <property type="entry name" value="CarboxyPept-like_regulatory"/>
</dbReference>
<gene>
    <name evidence="1" type="ORF">DRW42_08310</name>
</gene>
<name>A0A366L486_9SPHI</name>
<comment type="caution">
    <text evidence="1">The sequence shown here is derived from an EMBL/GenBank/DDBJ whole genome shotgun (WGS) entry which is preliminary data.</text>
</comment>
<dbReference type="Proteomes" id="UP000252081">
    <property type="component" value="Unassembled WGS sequence"/>
</dbReference>
<dbReference type="EMBL" id="QNQU01000006">
    <property type="protein sequence ID" value="RBQ08701.1"/>
    <property type="molecule type" value="Genomic_DNA"/>
</dbReference>
<evidence type="ECO:0000313" key="2">
    <source>
        <dbReference type="Proteomes" id="UP000252081"/>
    </source>
</evidence>
<sequence>MVVDFTRFSDTELKNWFNQNHENTCGRFKPEQLGRYIGRKPLSFFNFFKPGLVAASVLAFLSTPKFAYSKNADALASVSTQYQQVYGYEDDGYTFIKGRVYNQDGIGLNDINIEVNDQNIFAKTAADGSFFIKIKKPQNRTIAELTFTSGAYEVKKRLFILGEEKEIYVVLSHAMQIDFTNKIVVDKLSERLVGTLGGISIKTSVTRRIVSGVVNIFR</sequence>
<evidence type="ECO:0008006" key="3">
    <source>
        <dbReference type="Google" id="ProtNLM"/>
    </source>
</evidence>
<proteinExistence type="predicted"/>
<accession>A0A366L486</accession>
<dbReference type="SUPFAM" id="SSF49464">
    <property type="entry name" value="Carboxypeptidase regulatory domain-like"/>
    <property type="match status" value="1"/>
</dbReference>
<dbReference type="AlphaFoldDB" id="A0A366L486"/>
<evidence type="ECO:0000313" key="1">
    <source>
        <dbReference type="EMBL" id="RBQ08701.1"/>
    </source>
</evidence>